<evidence type="ECO:0000313" key="1">
    <source>
        <dbReference type="EMBL" id="KAF2020152.1"/>
    </source>
</evidence>
<dbReference type="SUPFAM" id="SSF69118">
    <property type="entry name" value="AhpD-like"/>
    <property type="match status" value="1"/>
</dbReference>
<dbReference type="RefSeq" id="XP_033388491.1">
    <property type="nucleotide sequence ID" value="XM_033530341.1"/>
</dbReference>
<name>A0A6A5Y3N7_9PLEO</name>
<proteinExistence type="predicted"/>
<dbReference type="EMBL" id="ML978067">
    <property type="protein sequence ID" value="KAF2020152.1"/>
    <property type="molecule type" value="Genomic_DNA"/>
</dbReference>
<organism evidence="1 2">
    <name type="scientific">Aaosphaeria arxii CBS 175.79</name>
    <dbReference type="NCBI Taxonomy" id="1450172"/>
    <lineage>
        <taxon>Eukaryota</taxon>
        <taxon>Fungi</taxon>
        <taxon>Dikarya</taxon>
        <taxon>Ascomycota</taxon>
        <taxon>Pezizomycotina</taxon>
        <taxon>Dothideomycetes</taxon>
        <taxon>Pleosporomycetidae</taxon>
        <taxon>Pleosporales</taxon>
        <taxon>Pleosporales incertae sedis</taxon>
        <taxon>Aaosphaeria</taxon>
    </lineage>
</organism>
<dbReference type="Proteomes" id="UP000799778">
    <property type="component" value="Unassembled WGS sequence"/>
</dbReference>
<accession>A0A6A5Y3N7</accession>
<dbReference type="PANTHER" id="PTHR28180:SF2">
    <property type="entry name" value="PEROXISOMAL PROTEIN 2"/>
    <property type="match status" value="1"/>
</dbReference>
<evidence type="ECO:0000313" key="2">
    <source>
        <dbReference type="Proteomes" id="UP000799778"/>
    </source>
</evidence>
<gene>
    <name evidence="1" type="ORF">BU24DRAFT_439969</name>
</gene>
<dbReference type="OrthoDB" id="5392202at2759"/>
<protein>
    <recommendedName>
        <fullName evidence="3">Dol-P-Man:Man(5)GlcNAc(2)-PP-Dol alpha-1,3-mannosyltransferase</fullName>
    </recommendedName>
</protein>
<dbReference type="PANTHER" id="PTHR28180">
    <property type="entry name" value="CONSERVED MITOCHONDRIAL PROTEIN-RELATED"/>
    <property type="match status" value="1"/>
</dbReference>
<evidence type="ECO:0008006" key="3">
    <source>
        <dbReference type="Google" id="ProtNLM"/>
    </source>
</evidence>
<dbReference type="GeneID" id="54287738"/>
<dbReference type="InterPro" id="IPR052999">
    <property type="entry name" value="PTS1_Protein"/>
</dbReference>
<reference evidence="1" key="1">
    <citation type="journal article" date="2020" name="Stud. Mycol.">
        <title>101 Dothideomycetes genomes: a test case for predicting lifestyles and emergence of pathogens.</title>
        <authorList>
            <person name="Haridas S."/>
            <person name="Albert R."/>
            <person name="Binder M."/>
            <person name="Bloem J."/>
            <person name="Labutti K."/>
            <person name="Salamov A."/>
            <person name="Andreopoulos B."/>
            <person name="Baker S."/>
            <person name="Barry K."/>
            <person name="Bills G."/>
            <person name="Bluhm B."/>
            <person name="Cannon C."/>
            <person name="Castanera R."/>
            <person name="Culley D."/>
            <person name="Daum C."/>
            <person name="Ezra D."/>
            <person name="Gonzalez J."/>
            <person name="Henrissat B."/>
            <person name="Kuo A."/>
            <person name="Liang C."/>
            <person name="Lipzen A."/>
            <person name="Lutzoni F."/>
            <person name="Magnuson J."/>
            <person name="Mondo S."/>
            <person name="Nolan M."/>
            <person name="Ohm R."/>
            <person name="Pangilinan J."/>
            <person name="Park H.-J."/>
            <person name="Ramirez L."/>
            <person name="Alfaro M."/>
            <person name="Sun H."/>
            <person name="Tritt A."/>
            <person name="Yoshinaga Y."/>
            <person name="Zwiers L.-H."/>
            <person name="Turgeon B."/>
            <person name="Goodwin S."/>
            <person name="Spatafora J."/>
            <person name="Crous P."/>
            <person name="Grigoriev I."/>
        </authorList>
    </citation>
    <scope>NUCLEOTIDE SEQUENCE</scope>
    <source>
        <strain evidence="1">CBS 175.79</strain>
    </source>
</reference>
<sequence>MSKLSPALKTLINAPHARPGPLPAPPNIRAIYAQIAAEASSHSLHRPSWLALTTAATMTMNSPDSMAALFSVAAGDPSIRSDRERAAIAEFMREVGLKCIGFNGVPRTINNLNAFRASLPPSIVPLLSTTPTRHLTPGTIPSVTARGNKLWESVYRPLSRKLEAKLADAHPDLPVFIIEGEYGALFSDPERRTGANVGRVTTSIVAIACLRAQQGVGPQVLSHVFGLRKAWEDGSWEGEREAGTREGVEWLVGDEGCGWVLEKVDQVVGALSAVR</sequence>
<dbReference type="AlphaFoldDB" id="A0A6A5Y3N7"/>
<dbReference type="Gene3D" id="1.20.1290.10">
    <property type="entry name" value="AhpD-like"/>
    <property type="match status" value="1"/>
</dbReference>
<dbReference type="InterPro" id="IPR029032">
    <property type="entry name" value="AhpD-like"/>
</dbReference>
<keyword evidence="2" id="KW-1185">Reference proteome</keyword>